<keyword evidence="1" id="KW-0614">Plasmid</keyword>
<name>A0ABY7V7H9_9DEIO</name>
<dbReference type="RefSeq" id="WP_273991372.1">
    <property type="nucleotide sequence ID" value="NZ_BAABQT010000029.1"/>
</dbReference>
<gene>
    <name evidence="1" type="ORF">M8445_16795</name>
</gene>
<evidence type="ECO:0000313" key="1">
    <source>
        <dbReference type="EMBL" id="WDA60624.1"/>
    </source>
</evidence>
<keyword evidence="2" id="KW-1185">Reference proteome</keyword>
<organism evidence="1 2">
    <name type="scientific">Deinococcus aquaticus</name>
    <dbReference type="NCBI Taxonomy" id="328692"/>
    <lineage>
        <taxon>Bacteria</taxon>
        <taxon>Thermotogati</taxon>
        <taxon>Deinococcota</taxon>
        <taxon>Deinococci</taxon>
        <taxon>Deinococcales</taxon>
        <taxon>Deinococcaceae</taxon>
        <taxon>Deinococcus</taxon>
    </lineage>
</organism>
<evidence type="ECO:0000313" key="2">
    <source>
        <dbReference type="Proteomes" id="UP001217044"/>
    </source>
</evidence>
<reference evidence="1 2" key="1">
    <citation type="submission" date="2022-12" db="EMBL/GenBank/DDBJ databases">
        <title>Genome Sequence of Deinococcus aquaticus Type Strain PB314.</title>
        <authorList>
            <person name="Albert C."/>
            <person name="Hill J."/>
            <person name="Boren L."/>
            <person name="Scholz-Ng S."/>
            <person name="Fatema N."/>
            <person name="Grosso R."/>
            <person name="Soboslay E."/>
            <person name="Tuohy J."/>
        </authorList>
    </citation>
    <scope>NUCLEOTIDE SEQUENCE [LARGE SCALE GENOMIC DNA]</scope>
    <source>
        <strain evidence="1 2">PB-314</strain>
        <plasmid evidence="1 2">pDATS02</plasmid>
    </source>
</reference>
<proteinExistence type="predicted"/>
<dbReference type="Proteomes" id="UP001217044">
    <property type="component" value="Plasmid pDATS02"/>
</dbReference>
<geneLocation type="plasmid" evidence="1 2">
    <name>pDATS02</name>
</geneLocation>
<sequence>MNGDLMVLALWQYVLLLLIAFLAGGVGGALALHCWQEISLNREIDRLLQDLPEQ</sequence>
<protein>
    <submittedName>
        <fullName evidence="1">Uncharacterized protein</fullName>
    </submittedName>
</protein>
<accession>A0ABY7V7H9</accession>
<dbReference type="EMBL" id="CP115167">
    <property type="protein sequence ID" value="WDA60624.1"/>
    <property type="molecule type" value="Genomic_DNA"/>
</dbReference>